<comment type="caution">
    <text evidence="3">The sequence shown here is derived from an EMBL/GenBank/DDBJ whole genome shotgun (WGS) entry which is preliminary data.</text>
</comment>
<keyword evidence="2" id="KW-0732">Signal</keyword>
<feature type="chain" id="PRO_5013823144" description="DUF3558 domain-containing protein" evidence="2">
    <location>
        <begin position="20"/>
        <end position="197"/>
    </location>
</feature>
<evidence type="ECO:0000256" key="2">
    <source>
        <dbReference type="SAM" id="SignalP"/>
    </source>
</evidence>
<dbReference type="AlphaFoldDB" id="A0A2H0WPN2"/>
<gene>
    <name evidence="3" type="ORF">COT64_01830</name>
</gene>
<dbReference type="PROSITE" id="PS51257">
    <property type="entry name" value="PROKAR_LIPOPROTEIN"/>
    <property type="match status" value="1"/>
</dbReference>
<evidence type="ECO:0000313" key="3">
    <source>
        <dbReference type="EMBL" id="PIS14612.1"/>
    </source>
</evidence>
<organism evidence="3 4">
    <name type="scientific">Candidatus Shapirobacteria bacterium CG09_land_8_20_14_0_10_39_12</name>
    <dbReference type="NCBI Taxonomy" id="1974885"/>
    <lineage>
        <taxon>Bacteria</taxon>
        <taxon>Candidatus Shapironibacteriota</taxon>
    </lineage>
</organism>
<accession>A0A2H0WPN2</accession>
<feature type="region of interest" description="Disordered" evidence="1">
    <location>
        <begin position="28"/>
        <end position="68"/>
    </location>
</feature>
<name>A0A2H0WPN2_9BACT</name>
<protein>
    <recommendedName>
        <fullName evidence="5">DUF3558 domain-containing protein</fullName>
    </recommendedName>
</protein>
<evidence type="ECO:0008006" key="5">
    <source>
        <dbReference type="Google" id="ProtNLM"/>
    </source>
</evidence>
<feature type="compositionally biased region" description="Basic and acidic residues" evidence="1">
    <location>
        <begin position="45"/>
        <end position="62"/>
    </location>
</feature>
<proteinExistence type="predicted"/>
<feature type="signal peptide" evidence="2">
    <location>
        <begin position="1"/>
        <end position="19"/>
    </location>
</feature>
<sequence>MIKKFLVFSFIIFSSVILSGCTAKTGLNPPTNPSENEPPSSVDGITEKKPGDGEPKTERPKTGQDSFGVDVCGELTKEIVGETIGKTIFSIRDFSNSTSTGCEYFIDEQKNKFVTVVVSYLSVENQKKGQEALGRSIANVEDITVEHFVVWQEDGKTINAIYLVMTPDKFVRIDRSSLKAVNDDMLLKLARKVAEML</sequence>
<dbReference type="Proteomes" id="UP000230775">
    <property type="component" value="Unassembled WGS sequence"/>
</dbReference>
<evidence type="ECO:0000256" key="1">
    <source>
        <dbReference type="SAM" id="MobiDB-lite"/>
    </source>
</evidence>
<reference evidence="4" key="1">
    <citation type="submission" date="2017-09" db="EMBL/GenBank/DDBJ databases">
        <title>Depth-based differentiation of microbial function through sediment-hosted aquifers and enrichment of novel symbionts in the deep terrestrial subsurface.</title>
        <authorList>
            <person name="Probst A.J."/>
            <person name="Ladd B."/>
            <person name="Jarett J.K."/>
            <person name="Geller-Mcgrath D.E."/>
            <person name="Sieber C.M.K."/>
            <person name="Emerson J.B."/>
            <person name="Anantharaman K."/>
            <person name="Thomas B.C."/>
            <person name="Malmstrom R."/>
            <person name="Stieglmeier M."/>
            <person name="Klingl A."/>
            <person name="Woyke T."/>
            <person name="Ryan C.M."/>
            <person name="Banfield J.F."/>
        </authorList>
    </citation>
    <scope>NUCLEOTIDE SEQUENCE [LARGE SCALE GENOMIC DNA]</scope>
</reference>
<dbReference type="EMBL" id="PEZI01000038">
    <property type="protein sequence ID" value="PIS14612.1"/>
    <property type="molecule type" value="Genomic_DNA"/>
</dbReference>
<evidence type="ECO:0000313" key="4">
    <source>
        <dbReference type="Proteomes" id="UP000230775"/>
    </source>
</evidence>